<keyword evidence="2" id="KW-0472">Membrane</keyword>
<feature type="compositionally biased region" description="Low complexity" evidence="1">
    <location>
        <begin position="67"/>
        <end position="81"/>
    </location>
</feature>
<evidence type="ECO:0000256" key="3">
    <source>
        <dbReference type="SAM" id="SignalP"/>
    </source>
</evidence>
<accession>A0AAV9TXQ2</accession>
<reference evidence="4 5" key="1">
    <citation type="submission" date="2019-10" db="EMBL/GenBank/DDBJ databases">
        <authorList>
            <person name="Palmer J.M."/>
        </authorList>
    </citation>
    <scope>NUCLEOTIDE SEQUENCE [LARGE SCALE GENOMIC DNA]</scope>
    <source>
        <strain evidence="4 5">TWF696</strain>
    </source>
</reference>
<protein>
    <submittedName>
        <fullName evidence="4">Uncharacterized protein</fullName>
    </submittedName>
</protein>
<keyword evidence="3" id="KW-0732">Signal</keyword>
<feature type="transmembrane region" description="Helical" evidence="2">
    <location>
        <begin position="242"/>
        <end position="260"/>
    </location>
</feature>
<name>A0AAV9TXQ2_9PEZI</name>
<feature type="signal peptide" evidence="3">
    <location>
        <begin position="1"/>
        <end position="19"/>
    </location>
</feature>
<keyword evidence="2" id="KW-1133">Transmembrane helix</keyword>
<organism evidence="4 5">
    <name type="scientific">Orbilia brochopaga</name>
    <dbReference type="NCBI Taxonomy" id="3140254"/>
    <lineage>
        <taxon>Eukaryota</taxon>
        <taxon>Fungi</taxon>
        <taxon>Dikarya</taxon>
        <taxon>Ascomycota</taxon>
        <taxon>Pezizomycotina</taxon>
        <taxon>Orbiliomycetes</taxon>
        <taxon>Orbiliales</taxon>
        <taxon>Orbiliaceae</taxon>
        <taxon>Orbilia</taxon>
    </lineage>
</organism>
<evidence type="ECO:0000256" key="1">
    <source>
        <dbReference type="SAM" id="MobiDB-lite"/>
    </source>
</evidence>
<dbReference type="Proteomes" id="UP001375240">
    <property type="component" value="Unassembled WGS sequence"/>
</dbReference>
<gene>
    <name evidence="4" type="ORF">TWF696_003250</name>
</gene>
<feature type="region of interest" description="Disordered" evidence="1">
    <location>
        <begin position="61"/>
        <end position="113"/>
    </location>
</feature>
<evidence type="ECO:0000313" key="5">
    <source>
        <dbReference type="Proteomes" id="UP001375240"/>
    </source>
</evidence>
<keyword evidence="2" id="KW-0812">Transmembrane</keyword>
<feature type="chain" id="PRO_5043776699" evidence="3">
    <location>
        <begin position="20"/>
        <end position="261"/>
    </location>
</feature>
<proteinExistence type="predicted"/>
<dbReference type="AlphaFoldDB" id="A0AAV9TXQ2"/>
<evidence type="ECO:0000313" key="4">
    <source>
        <dbReference type="EMBL" id="KAK6331183.1"/>
    </source>
</evidence>
<sequence length="261" mass="27070">MKSSVILFCSALMSIGALAAPYNWEPESSMAAVPTTDCDSATWEYDQSSVSAESTVPYEASTPAWYPSEPSSSAEPSTPAPYYGNPSSEPAETPAPTGYGSVPYYPADEPTTTLTSTIDSTITLEVTVSSYGPGTPSGVPGYYSVVTTSSCPPSSEGGYVPYTPTLTPVPYENTTPASMYEPETPAPQPYPTAPAPPAYYPPGNTTTPTAVAPGVNNTYPTAPPYYLPPYAGSATSMRINKGGLVGTAVGLVVMIAFMGIL</sequence>
<keyword evidence="5" id="KW-1185">Reference proteome</keyword>
<dbReference type="EMBL" id="JAVHNQ010000016">
    <property type="protein sequence ID" value="KAK6331183.1"/>
    <property type="molecule type" value="Genomic_DNA"/>
</dbReference>
<comment type="caution">
    <text evidence="4">The sequence shown here is derived from an EMBL/GenBank/DDBJ whole genome shotgun (WGS) entry which is preliminary data.</text>
</comment>
<evidence type="ECO:0000256" key="2">
    <source>
        <dbReference type="SAM" id="Phobius"/>
    </source>
</evidence>